<dbReference type="PROSITE" id="PS50835">
    <property type="entry name" value="IG_LIKE"/>
    <property type="match status" value="2"/>
</dbReference>
<dbReference type="GO" id="GO:0006508">
    <property type="term" value="P:proteolysis"/>
    <property type="evidence" value="ECO:0007669"/>
    <property type="project" value="InterPro"/>
</dbReference>
<evidence type="ECO:0000259" key="2">
    <source>
        <dbReference type="PROSITE" id="PS50835"/>
    </source>
</evidence>
<dbReference type="PROSITE" id="PS50208">
    <property type="entry name" value="CASPASE_P20"/>
    <property type="match status" value="1"/>
</dbReference>
<sequence length="729" mass="83907">MVQKAFGATLGREKKFPSSCKMENPNILKLDYETLRKIELFLGDQSIRDAFVDVLPEHIFNYDVSEKMKNETGANLSEARWLLTYLGNKGGLVSDLIYWFERMNLQRALILLKGEEPLQIIQQPPTNVTINEGSTLQITCEATSYPPPEYQWFKDDEELLLQQESMLSISCVNSDDSGVYVCQVSKKKIGSNEDFWLSSDPVKVCVLSKEPFKFIRQNSEQKHTLSVFSSNLQHTKPLQTEDLQNNIIESLPKLSDKIAIKKQPRSPGKITQGSSLSLRCVAIASYPVKYQWYQNGQELDGETSSKLSLIELYPDSDTGERKFQYFCEVFNDYSKTFSKTVTVELAETDDETIYVAEDKIAFLIANDVYEAYDQDLVTPAIDAVDLSKLLKSMDFKVIAFRNLSLNEMKRAFQAFCRLIKVNAYVVFFFAGHGFECFRQTYLQPIDCTENFVPEESMCCEYILQQIQEAKPALILLLIDACRKPPPEPWDEPVEIFKAPMKNNTVYGYATTFLNGAYETEEQNSYFVKHLKKYINHDKSIQDIILRVQRDFEEERSTRNIQHPVIQSSLSVPRKLRDELRKPENILPHWAYHERNSTNNVLLNAEQLKCSFIIEIADHMDVYLNGVDITLSIHLSEDANLVIFYRSEINLVLNTPELEILSTEAVHLKNVQLNLGKRNLILKKEVLGMQKIQSSELNAKILLKFDFLSQIHEIDFPIPVTKVRNISMFF</sequence>
<dbReference type="GO" id="GO:0004197">
    <property type="term" value="F:cysteine-type endopeptidase activity"/>
    <property type="evidence" value="ECO:0007669"/>
    <property type="project" value="InterPro"/>
</dbReference>
<feature type="domain" description="Ig-like" evidence="2">
    <location>
        <begin position="252"/>
        <end position="338"/>
    </location>
</feature>
<dbReference type="EMBL" id="BPLQ01007615">
    <property type="protein sequence ID" value="GIY31177.1"/>
    <property type="molecule type" value="Genomic_DNA"/>
</dbReference>
<dbReference type="Proteomes" id="UP001054837">
    <property type="component" value="Unassembled WGS sequence"/>
</dbReference>
<dbReference type="InterPro" id="IPR013783">
    <property type="entry name" value="Ig-like_fold"/>
</dbReference>
<evidence type="ECO:0000313" key="4">
    <source>
        <dbReference type="Proteomes" id="UP001054837"/>
    </source>
</evidence>
<feature type="domain" description="Caspase family p20" evidence="1">
    <location>
        <begin position="357"/>
        <end position="482"/>
    </location>
</feature>
<dbReference type="Pfam" id="PF00656">
    <property type="entry name" value="Peptidase_C14"/>
    <property type="match status" value="1"/>
</dbReference>
<dbReference type="InterPro" id="IPR003599">
    <property type="entry name" value="Ig_sub"/>
</dbReference>
<dbReference type="SMART" id="SM00409">
    <property type="entry name" value="IG"/>
    <property type="match status" value="2"/>
</dbReference>
<dbReference type="InterPro" id="IPR036179">
    <property type="entry name" value="Ig-like_dom_sf"/>
</dbReference>
<proteinExistence type="predicted"/>
<feature type="domain" description="Ig-like" evidence="2">
    <location>
        <begin position="117"/>
        <end position="198"/>
    </location>
</feature>
<evidence type="ECO:0000313" key="3">
    <source>
        <dbReference type="EMBL" id="GIY31177.1"/>
    </source>
</evidence>
<dbReference type="Gene3D" id="2.60.40.10">
    <property type="entry name" value="Immunoglobulins"/>
    <property type="match status" value="2"/>
</dbReference>
<dbReference type="InterPro" id="IPR001309">
    <property type="entry name" value="Pept_C14_p20"/>
</dbReference>
<dbReference type="PANTHER" id="PTHR22576">
    <property type="entry name" value="MUCOSA ASSOCIATED LYMPHOID TISSUE LYMPHOMA TRANSLOCATION PROTEIN 1/PARACASPASE"/>
    <property type="match status" value="1"/>
</dbReference>
<evidence type="ECO:0000259" key="1">
    <source>
        <dbReference type="PROSITE" id="PS50208"/>
    </source>
</evidence>
<name>A0AAV4SCH1_9ARAC</name>
<dbReference type="AlphaFoldDB" id="A0AAV4SCH1"/>
<protein>
    <submittedName>
        <fullName evidence="3">Mucosa-associated lymphoid tissue lymphoma translocation protein 1</fullName>
    </submittedName>
</protein>
<dbReference type="InterPro" id="IPR011600">
    <property type="entry name" value="Pept_C14_caspase"/>
</dbReference>
<accession>A0AAV4SCH1</accession>
<dbReference type="CDD" id="cd00096">
    <property type="entry name" value="Ig"/>
    <property type="match status" value="1"/>
</dbReference>
<dbReference type="Pfam" id="PF13927">
    <property type="entry name" value="Ig_3"/>
    <property type="match status" value="1"/>
</dbReference>
<reference evidence="3 4" key="1">
    <citation type="submission" date="2021-06" db="EMBL/GenBank/DDBJ databases">
        <title>Caerostris darwini draft genome.</title>
        <authorList>
            <person name="Kono N."/>
            <person name="Arakawa K."/>
        </authorList>
    </citation>
    <scope>NUCLEOTIDE SEQUENCE [LARGE SCALE GENOMIC DNA]</scope>
</reference>
<organism evidence="3 4">
    <name type="scientific">Caerostris darwini</name>
    <dbReference type="NCBI Taxonomy" id="1538125"/>
    <lineage>
        <taxon>Eukaryota</taxon>
        <taxon>Metazoa</taxon>
        <taxon>Ecdysozoa</taxon>
        <taxon>Arthropoda</taxon>
        <taxon>Chelicerata</taxon>
        <taxon>Arachnida</taxon>
        <taxon>Araneae</taxon>
        <taxon>Araneomorphae</taxon>
        <taxon>Entelegynae</taxon>
        <taxon>Araneoidea</taxon>
        <taxon>Araneidae</taxon>
        <taxon>Caerostris</taxon>
    </lineage>
</organism>
<dbReference type="InterPro" id="IPR029030">
    <property type="entry name" value="Caspase-like_dom_sf"/>
</dbReference>
<dbReference type="Pfam" id="PF13895">
    <property type="entry name" value="Ig_2"/>
    <property type="match status" value="1"/>
</dbReference>
<dbReference type="Gene3D" id="3.40.50.1460">
    <property type="match status" value="1"/>
</dbReference>
<dbReference type="InterPro" id="IPR003598">
    <property type="entry name" value="Ig_sub2"/>
</dbReference>
<gene>
    <name evidence="3" type="primary">Malt1</name>
    <name evidence="3" type="ORF">CDAR_6131</name>
</gene>
<dbReference type="InterPro" id="IPR052039">
    <property type="entry name" value="Caspase-related_regulators"/>
</dbReference>
<dbReference type="InterPro" id="IPR007110">
    <property type="entry name" value="Ig-like_dom"/>
</dbReference>
<dbReference type="SUPFAM" id="SSF52129">
    <property type="entry name" value="Caspase-like"/>
    <property type="match status" value="1"/>
</dbReference>
<dbReference type="SMART" id="SM00408">
    <property type="entry name" value="IGc2"/>
    <property type="match status" value="2"/>
</dbReference>
<comment type="caution">
    <text evidence="3">The sequence shown here is derived from an EMBL/GenBank/DDBJ whole genome shotgun (WGS) entry which is preliminary data.</text>
</comment>
<dbReference type="PANTHER" id="PTHR22576:SF37">
    <property type="entry name" value="MUCOSA-ASSOCIATED LYMPHOID TISSUE LYMPHOMA TRANSLOCATION PROTEIN 1"/>
    <property type="match status" value="1"/>
</dbReference>
<keyword evidence="4" id="KW-1185">Reference proteome</keyword>
<dbReference type="SUPFAM" id="SSF48726">
    <property type="entry name" value="Immunoglobulin"/>
    <property type="match status" value="2"/>
</dbReference>